<dbReference type="EC" id="2.3.2.27" evidence="11"/>
<evidence type="ECO:0000256" key="4">
    <source>
        <dbReference type="ARBA" id="ARBA00022679"/>
    </source>
</evidence>
<keyword evidence="11" id="KW-0812">Transmembrane</keyword>
<evidence type="ECO:0000313" key="14">
    <source>
        <dbReference type="Proteomes" id="UP001642360"/>
    </source>
</evidence>
<dbReference type="Pfam" id="PF13445">
    <property type="entry name" value="zf-RING_UBOX"/>
    <property type="match status" value="1"/>
</dbReference>
<organism evidence="13 14">
    <name type="scientific">Ilex paraguariensis</name>
    <name type="common">yerba mate</name>
    <dbReference type="NCBI Taxonomy" id="185542"/>
    <lineage>
        <taxon>Eukaryota</taxon>
        <taxon>Viridiplantae</taxon>
        <taxon>Streptophyta</taxon>
        <taxon>Embryophyta</taxon>
        <taxon>Tracheophyta</taxon>
        <taxon>Spermatophyta</taxon>
        <taxon>Magnoliopsida</taxon>
        <taxon>eudicotyledons</taxon>
        <taxon>Gunneridae</taxon>
        <taxon>Pentapetalae</taxon>
        <taxon>asterids</taxon>
        <taxon>campanulids</taxon>
        <taxon>Aquifoliales</taxon>
        <taxon>Aquifoliaceae</taxon>
        <taxon>Ilex</taxon>
    </lineage>
</organism>
<accession>A0ABC8RF34</accession>
<dbReference type="Gene3D" id="3.30.40.10">
    <property type="entry name" value="Zinc/RING finger domain, C3HC4 (zinc finger)"/>
    <property type="match status" value="1"/>
</dbReference>
<evidence type="ECO:0000256" key="9">
    <source>
        <dbReference type="ARBA" id="ARBA00023136"/>
    </source>
</evidence>
<keyword evidence="9 11" id="KW-0472">Membrane</keyword>
<dbReference type="PROSITE" id="PS00518">
    <property type="entry name" value="ZF_RING_1"/>
    <property type="match status" value="1"/>
</dbReference>
<keyword evidence="14" id="KW-1185">Reference proteome</keyword>
<keyword evidence="4 11" id="KW-0808">Transferase</keyword>
<evidence type="ECO:0000313" key="13">
    <source>
        <dbReference type="EMBL" id="CAK9140682.1"/>
    </source>
</evidence>
<keyword evidence="8 11" id="KW-0862">Zinc</keyword>
<keyword evidence="11" id="KW-1133">Transmembrane helix</keyword>
<evidence type="ECO:0000256" key="6">
    <source>
        <dbReference type="ARBA" id="ARBA00022771"/>
    </source>
</evidence>
<dbReference type="CDD" id="cd16745">
    <property type="entry name" value="RING-HC_AtRMA-like"/>
    <property type="match status" value="1"/>
</dbReference>
<comment type="function">
    <text evidence="11">E3 ubiquitin-protein ligase.</text>
</comment>
<dbReference type="EMBL" id="CAUOFW020001060">
    <property type="protein sequence ID" value="CAK9140682.1"/>
    <property type="molecule type" value="Genomic_DNA"/>
</dbReference>
<protein>
    <recommendedName>
        <fullName evidence="11">E3 ubiquitin-protein ligase RMA</fullName>
        <ecNumber evidence="11">2.3.2.27</ecNumber>
    </recommendedName>
    <alternativeName>
        <fullName evidence="11">Protein RING membrane-anchor</fullName>
    </alternativeName>
    <alternativeName>
        <fullName evidence="11">RING-type E3 ubiquitin transferase RMA</fullName>
    </alternativeName>
</protein>
<evidence type="ECO:0000256" key="1">
    <source>
        <dbReference type="ARBA" id="ARBA00000900"/>
    </source>
</evidence>
<evidence type="ECO:0000259" key="12">
    <source>
        <dbReference type="PROSITE" id="PS50089"/>
    </source>
</evidence>
<evidence type="ECO:0000256" key="3">
    <source>
        <dbReference type="ARBA" id="ARBA00004906"/>
    </source>
</evidence>
<dbReference type="GO" id="GO:0005789">
    <property type="term" value="C:endoplasmic reticulum membrane"/>
    <property type="evidence" value="ECO:0007669"/>
    <property type="project" value="UniProtKB-SubCell"/>
</dbReference>
<dbReference type="PANTHER" id="PTHR12313">
    <property type="entry name" value="E3 UBIQUITIN-PROTEIN LIGASE RNF5-RELATED"/>
    <property type="match status" value="1"/>
</dbReference>
<dbReference type="GO" id="GO:0006511">
    <property type="term" value="P:ubiquitin-dependent protein catabolic process"/>
    <property type="evidence" value="ECO:0007669"/>
    <property type="project" value="UniProtKB-UniRule"/>
</dbReference>
<evidence type="ECO:0000256" key="11">
    <source>
        <dbReference type="RuleBase" id="RU369090"/>
    </source>
</evidence>
<name>A0ABC8RF34_9AQUA</name>
<dbReference type="Proteomes" id="UP001642360">
    <property type="component" value="Unassembled WGS sequence"/>
</dbReference>
<comment type="domain">
    <text evidence="11">The RING-type zinc finger domain is responsible for E3 ligase activity.</text>
</comment>
<sequence length="220" mass="24034">METGFGGLTDTSCSGDTSCDAGDFECNICFELAQDPIVTVCGHLYCWPCLYSWLHLHSRSHECPVCKAIVQEENLVPIYGRGKSSSDPRSVSIPGINIPHRPAGQRPQTAPASNINFFRQDELDPTGGFMPMATARFGSLTLSSLFGAIPSFFNLQVHGFQDATVYGATTSFPYLLSGSFHGGYAHGFYHHQTHGDGMKFVMKMSFLILGFLVLIHLITS</sequence>
<keyword evidence="6 10" id="KW-0863">Zinc-finger</keyword>
<dbReference type="InterPro" id="IPR027370">
    <property type="entry name" value="Znf-RING_euk"/>
</dbReference>
<dbReference type="InterPro" id="IPR017907">
    <property type="entry name" value="Znf_RING_CS"/>
</dbReference>
<keyword evidence="5 11" id="KW-0479">Metal-binding</keyword>
<comment type="subcellular location">
    <subcellularLocation>
        <location evidence="2">Endomembrane system</location>
    </subcellularLocation>
    <subcellularLocation>
        <location evidence="11">Endoplasmic reticulum membrane</location>
        <topology evidence="11">Single-pass type IV membrane protein</topology>
    </subcellularLocation>
</comment>
<dbReference type="GO" id="GO:0061630">
    <property type="term" value="F:ubiquitin protein ligase activity"/>
    <property type="evidence" value="ECO:0007669"/>
    <property type="project" value="UniProtKB-UniRule"/>
</dbReference>
<comment type="caution">
    <text evidence="13">The sequence shown here is derived from an EMBL/GenBank/DDBJ whole genome shotgun (WGS) entry which is preliminary data.</text>
</comment>
<gene>
    <name evidence="13" type="ORF">ILEXP_LOCUS8188</name>
</gene>
<dbReference type="InterPro" id="IPR001841">
    <property type="entry name" value="Znf_RING"/>
</dbReference>
<evidence type="ECO:0000256" key="10">
    <source>
        <dbReference type="PROSITE-ProRule" id="PRU00175"/>
    </source>
</evidence>
<reference evidence="13 14" key="1">
    <citation type="submission" date="2024-02" db="EMBL/GenBank/DDBJ databases">
        <authorList>
            <person name="Vignale AGUSTIN F."/>
            <person name="Sosa J E."/>
            <person name="Modenutti C."/>
        </authorList>
    </citation>
    <scope>NUCLEOTIDE SEQUENCE [LARGE SCALE GENOMIC DNA]</scope>
</reference>
<dbReference type="SUPFAM" id="SSF57850">
    <property type="entry name" value="RING/U-box"/>
    <property type="match status" value="1"/>
</dbReference>
<dbReference type="InterPro" id="IPR013083">
    <property type="entry name" value="Znf_RING/FYVE/PHD"/>
</dbReference>
<keyword evidence="11" id="KW-0256">Endoplasmic reticulum</keyword>
<dbReference type="InterPro" id="IPR045103">
    <property type="entry name" value="RNF5/RNF185-like"/>
</dbReference>
<evidence type="ECO:0000256" key="5">
    <source>
        <dbReference type="ARBA" id="ARBA00022723"/>
    </source>
</evidence>
<feature type="transmembrane region" description="Helical" evidence="11">
    <location>
        <begin position="200"/>
        <end position="219"/>
    </location>
</feature>
<proteinExistence type="predicted"/>
<evidence type="ECO:0000256" key="8">
    <source>
        <dbReference type="ARBA" id="ARBA00022833"/>
    </source>
</evidence>
<dbReference type="AlphaFoldDB" id="A0ABC8RF34"/>
<dbReference type="PROSITE" id="PS50089">
    <property type="entry name" value="ZF_RING_2"/>
    <property type="match status" value="1"/>
</dbReference>
<evidence type="ECO:0000256" key="2">
    <source>
        <dbReference type="ARBA" id="ARBA00004308"/>
    </source>
</evidence>
<dbReference type="GO" id="GO:0008270">
    <property type="term" value="F:zinc ion binding"/>
    <property type="evidence" value="ECO:0007669"/>
    <property type="project" value="UniProtKB-KW"/>
</dbReference>
<keyword evidence="7 11" id="KW-0833">Ubl conjugation pathway</keyword>
<dbReference type="SMART" id="SM00184">
    <property type="entry name" value="RING"/>
    <property type="match status" value="1"/>
</dbReference>
<comment type="pathway">
    <text evidence="3 11">Protein modification; protein ubiquitination.</text>
</comment>
<evidence type="ECO:0000256" key="7">
    <source>
        <dbReference type="ARBA" id="ARBA00022786"/>
    </source>
</evidence>
<feature type="domain" description="RING-type" evidence="12">
    <location>
        <begin position="26"/>
        <end position="67"/>
    </location>
</feature>
<comment type="catalytic activity">
    <reaction evidence="1 11">
        <text>S-ubiquitinyl-[E2 ubiquitin-conjugating enzyme]-L-cysteine + [acceptor protein]-L-lysine = [E2 ubiquitin-conjugating enzyme]-L-cysteine + N(6)-ubiquitinyl-[acceptor protein]-L-lysine.</text>
        <dbReference type="EC" id="2.3.2.27"/>
    </reaction>
</comment>